<dbReference type="PANTHER" id="PTHR31630:SF6">
    <property type="entry name" value="PHYTANOYL-COA DIOXYGENASE-RELATED"/>
    <property type="match status" value="1"/>
</dbReference>
<feature type="compositionally biased region" description="Gly residues" evidence="1">
    <location>
        <begin position="428"/>
        <end position="446"/>
    </location>
</feature>
<keyword evidence="3" id="KW-1185">Reference proteome</keyword>
<dbReference type="AlphaFoldDB" id="L8GHP7"/>
<dbReference type="Gene3D" id="2.60.120.620">
    <property type="entry name" value="q2cbj1_9rhob like domain"/>
    <property type="match status" value="1"/>
</dbReference>
<dbReference type="InterPro" id="IPR008775">
    <property type="entry name" value="Phytyl_CoA_dOase-like"/>
</dbReference>
<evidence type="ECO:0000313" key="3">
    <source>
        <dbReference type="Proteomes" id="UP000011083"/>
    </source>
</evidence>
<name>L8GHP7_ACACF</name>
<dbReference type="GO" id="GO:0051213">
    <property type="term" value="F:dioxygenase activity"/>
    <property type="evidence" value="ECO:0007669"/>
    <property type="project" value="UniProtKB-KW"/>
</dbReference>
<feature type="region of interest" description="Disordered" evidence="1">
    <location>
        <begin position="1"/>
        <end position="34"/>
    </location>
</feature>
<dbReference type="OMA" id="RPPIFTR"/>
<keyword evidence="2" id="KW-0223">Dioxygenase</keyword>
<dbReference type="OrthoDB" id="2328924at2759"/>
<dbReference type="GeneID" id="14912169"/>
<feature type="compositionally biased region" description="Gly residues" evidence="1">
    <location>
        <begin position="401"/>
        <end position="417"/>
    </location>
</feature>
<dbReference type="KEGG" id="acan:ACA1_261310"/>
<feature type="compositionally biased region" description="Low complexity" evidence="1">
    <location>
        <begin position="418"/>
        <end position="427"/>
    </location>
</feature>
<feature type="region of interest" description="Disordered" evidence="1">
    <location>
        <begin position="401"/>
        <end position="446"/>
    </location>
</feature>
<proteinExistence type="predicted"/>
<dbReference type="Proteomes" id="UP000011083">
    <property type="component" value="Unassembled WGS sequence"/>
</dbReference>
<dbReference type="EMBL" id="KB008148">
    <property type="protein sequence ID" value="ELR11711.1"/>
    <property type="molecule type" value="Genomic_DNA"/>
</dbReference>
<dbReference type="SUPFAM" id="SSF51197">
    <property type="entry name" value="Clavaminate synthase-like"/>
    <property type="match status" value="1"/>
</dbReference>
<keyword evidence="2" id="KW-0560">Oxidoreductase</keyword>
<dbReference type="Pfam" id="PF05721">
    <property type="entry name" value="PhyH"/>
    <property type="match status" value="1"/>
</dbReference>
<protein>
    <submittedName>
        <fullName evidence="2">Phytanoyl-CoA dioxygenase family protein</fullName>
    </submittedName>
</protein>
<reference evidence="2 3" key="1">
    <citation type="journal article" date="2013" name="Genome Biol.">
        <title>Genome of Acanthamoeba castellanii highlights extensive lateral gene transfer and early evolution of tyrosine kinase signaling.</title>
        <authorList>
            <person name="Clarke M."/>
            <person name="Lohan A.J."/>
            <person name="Liu B."/>
            <person name="Lagkouvardos I."/>
            <person name="Roy S."/>
            <person name="Zafar N."/>
            <person name="Bertelli C."/>
            <person name="Schilde C."/>
            <person name="Kianianmomeni A."/>
            <person name="Burglin T.R."/>
            <person name="Frech C."/>
            <person name="Turcotte B."/>
            <person name="Kopec K.O."/>
            <person name="Synnott J.M."/>
            <person name="Choo C."/>
            <person name="Paponov I."/>
            <person name="Finkler A."/>
            <person name="Soon Heng Tan C."/>
            <person name="Hutchins A.P."/>
            <person name="Weinmeier T."/>
            <person name="Rattei T."/>
            <person name="Chu J.S."/>
            <person name="Gimenez G."/>
            <person name="Irimia M."/>
            <person name="Rigden D.J."/>
            <person name="Fitzpatrick D.A."/>
            <person name="Lorenzo-Morales J."/>
            <person name="Bateman A."/>
            <person name="Chiu C.H."/>
            <person name="Tang P."/>
            <person name="Hegemann P."/>
            <person name="Fromm H."/>
            <person name="Raoult D."/>
            <person name="Greub G."/>
            <person name="Miranda-Saavedra D."/>
            <person name="Chen N."/>
            <person name="Nash P."/>
            <person name="Ginger M.L."/>
            <person name="Horn M."/>
            <person name="Schaap P."/>
            <person name="Caler L."/>
            <person name="Loftus B."/>
        </authorList>
    </citation>
    <scope>NUCLEOTIDE SEQUENCE [LARGE SCALE GENOMIC DNA]</scope>
    <source>
        <strain evidence="2 3">Neff</strain>
    </source>
</reference>
<evidence type="ECO:0000256" key="1">
    <source>
        <dbReference type="SAM" id="MobiDB-lite"/>
    </source>
</evidence>
<evidence type="ECO:0000313" key="2">
    <source>
        <dbReference type="EMBL" id="ELR11711.1"/>
    </source>
</evidence>
<sequence length="446" mass="48926">MDNPRKRGGGDGSSAAGTTPRSKPATTATAREVESEWAGLTLEQFRAEVPRDPDDARFIFSFPAPASPSSALHTPQEAEEAEALVAFFDKFGFVVVRDVLTPQEAQATVNEIFGLLEEGTEGRFDRHDVSTWDQWPAEGMAKHGMPSRPPLFTPQILRNRQNPRLVSPFALLFGSEDIMISHDRASLFRPTKGVQFPTGARDMPHWRTSENLHLDMDVWGYLGSGDKERRTLAGLQYGDRHLNHFIFENNQVCERIHPLNVQAVLNLVDNVEADGGFQCVPGFRHHFNRWAEANAGKRDLVEMAKERNSMMFPDDDPIQKFGMRITMRAGSMVIWDQRTPHGARPNKSGRMRCAQFLRMFPAQPMDPKRAQARVHTVDAKVRAAGFAPELTDLGRRVFGLSAGGGGRTGGGGGGGRRGSPARVAVPRPGGGARGGGGWQRGGGRAG</sequence>
<accession>L8GHP7</accession>
<organism evidence="2 3">
    <name type="scientific">Acanthamoeba castellanii (strain ATCC 30010 / Neff)</name>
    <dbReference type="NCBI Taxonomy" id="1257118"/>
    <lineage>
        <taxon>Eukaryota</taxon>
        <taxon>Amoebozoa</taxon>
        <taxon>Discosea</taxon>
        <taxon>Longamoebia</taxon>
        <taxon>Centramoebida</taxon>
        <taxon>Acanthamoebidae</taxon>
        <taxon>Acanthamoeba</taxon>
    </lineage>
</organism>
<gene>
    <name evidence="2" type="ORF">ACA1_261310</name>
</gene>
<dbReference type="RefSeq" id="XP_004333724.1">
    <property type="nucleotide sequence ID" value="XM_004333676.1"/>
</dbReference>
<dbReference type="PANTHER" id="PTHR31630">
    <property type="entry name" value="PHYTANOYL-COA DIOXYGENASE-RELATED-RELATED"/>
    <property type="match status" value="1"/>
</dbReference>
<dbReference type="VEuPathDB" id="AmoebaDB:ACA1_261310"/>
<feature type="compositionally biased region" description="Polar residues" evidence="1">
    <location>
        <begin position="20"/>
        <end position="29"/>
    </location>
</feature>